<reference evidence="2 3" key="1">
    <citation type="submission" date="2019-02" db="EMBL/GenBank/DDBJ databases">
        <title>Genome sequencing of the rare red list fungi Dentipellis fragilis.</title>
        <authorList>
            <person name="Buettner E."/>
            <person name="Kellner H."/>
        </authorList>
    </citation>
    <scope>NUCLEOTIDE SEQUENCE [LARGE SCALE GENOMIC DNA]</scope>
    <source>
        <strain evidence="2 3">DSM 105465</strain>
    </source>
</reference>
<evidence type="ECO:0000313" key="2">
    <source>
        <dbReference type="EMBL" id="TFY61725.1"/>
    </source>
</evidence>
<accession>A0A4Y9YH88</accession>
<organism evidence="2 3">
    <name type="scientific">Dentipellis fragilis</name>
    <dbReference type="NCBI Taxonomy" id="205917"/>
    <lineage>
        <taxon>Eukaryota</taxon>
        <taxon>Fungi</taxon>
        <taxon>Dikarya</taxon>
        <taxon>Basidiomycota</taxon>
        <taxon>Agaricomycotina</taxon>
        <taxon>Agaricomycetes</taxon>
        <taxon>Russulales</taxon>
        <taxon>Hericiaceae</taxon>
        <taxon>Dentipellis</taxon>
    </lineage>
</organism>
<sequence>MSLHALDPNVLYAHTYRTDPFSLGLHESETSELPELYPISGDCLGSTIDDAATVMKFPLVDPFDFSFTASMTPPKPYVEDEDSQAGIATEEQKENLPAAVPQGTLRSNQQTMAIVTKRKRKAEVRESTPASASEGAESSCSEVGERETKKPRVRDPPRYAWEPQAHERTQTPKALQDRMCRVGGCKRTFNSLNSCYTHRDKHFESVYRCPNPGCANLYSTPSTFKRHLRLTAACDAVALPMRREDWAPYIPDRKNTWFKPGAITGNPCR</sequence>
<dbReference type="Proteomes" id="UP000298327">
    <property type="component" value="Unassembled WGS sequence"/>
</dbReference>
<feature type="compositionally biased region" description="Basic and acidic residues" evidence="1">
    <location>
        <begin position="164"/>
        <end position="175"/>
    </location>
</feature>
<proteinExistence type="predicted"/>
<feature type="region of interest" description="Disordered" evidence="1">
    <location>
        <begin position="117"/>
        <end position="175"/>
    </location>
</feature>
<evidence type="ECO:0000313" key="3">
    <source>
        <dbReference type="Proteomes" id="UP000298327"/>
    </source>
</evidence>
<dbReference type="AlphaFoldDB" id="A0A4Y9YH88"/>
<name>A0A4Y9YH88_9AGAM</name>
<feature type="compositionally biased region" description="Low complexity" evidence="1">
    <location>
        <begin position="127"/>
        <end position="142"/>
    </location>
</feature>
<evidence type="ECO:0000256" key="1">
    <source>
        <dbReference type="SAM" id="MobiDB-lite"/>
    </source>
</evidence>
<protein>
    <recommendedName>
        <fullName evidence="4">C2H2-type domain-containing protein</fullName>
    </recommendedName>
</protein>
<keyword evidence="3" id="KW-1185">Reference proteome</keyword>
<gene>
    <name evidence="2" type="ORF">EVG20_g6950</name>
</gene>
<feature type="compositionally biased region" description="Basic and acidic residues" evidence="1">
    <location>
        <begin position="143"/>
        <end position="157"/>
    </location>
</feature>
<dbReference type="EMBL" id="SEOQ01000495">
    <property type="protein sequence ID" value="TFY61725.1"/>
    <property type="molecule type" value="Genomic_DNA"/>
</dbReference>
<comment type="caution">
    <text evidence="2">The sequence shown here is derived from an EMBL/GenBank/DDBJ whole genome shotgun (WGS) entry which is preliminary data.</text>
</comment>
<evidence type="ECO:0008006" key="4">
    <source>
        <dbReference type="Google" id="ProtNLM"/>
    </source>
</evidence>